<sequence length="165" mass="18879">MKALSFLALFNFLLATGQNTLQLSKGQEPLEAKIELVSFMEGHWTGTAFGGATEEIWSPAVNGSIMFVFRHMTDGKVNFYEVGHIRELENSLSFELKHFDTNLHGWEEKDEVQQFKFIKAKDNRVYFDGFTFESVNENEINIYGLISNEDGTTNEVVFNYKRAST</sequence>
<proteinExistence type="predicted"/>
<accession>A0ABU3A7N8</accession>
<comment type="caution">
    <text evidence="3">The sequence shown here is derived from an EMBL/GenBank/DDBJ whole genome shotgun (WGS) entry which is preliminary data.</text>
</comment>
<name>A0ABU3A7N8_9FLAO</name>
<protein>
    <submittedName>
        <fullName evidence="3">DUF6265 family protein</fullName>
    </submittedName>
</protein>
<reference evidence="3 4" key="1">
    <citation type="submission" date="2023-09" db="EMBL/GenBank/DDBJ databases">
        <authorList>
            <person name="Rey-Velasco X."/>
        </authorList>
    </citation>
    <scope>NUCLEOTIDE SEQUENCE [LARGE SCALE GENOMIC DNA]</scope>
    <source>
        <strain evidence="3 4">F388</strain>
    </source>
</reference>
<keyword evidence="1" id="KW-0732">Signal</keyword>
<evidence type="ECO:0000313" key="4">
    <source>
        <dbReference type="Proteomes" id="UP001255246"/>
    </source>
</evidence>
<dbReference type="RefSeq" id="WP_311349477.1">
    <property type="nucleotide sequence ID" value="NZ_JAVRHR010000001.1"/>
</dbReference>
<evidence type="ECO:0000313" key="3">
    <source>
        <dbReference type="EMBL" id="MDT0605913.1"/>
    </source>
</evidence>
<dbReference type="Proteomes" id="UP001255246">
    <property type="component" value="Unassembled WGS sequence"/>
</dbReference>
<gene>
    <name evidence="3" type="ORF">RM706_02675</name>
</gene>
<evidence type="ECO:0000259" key="2">
    <source>
        <dbReference type="Pfam" id="PF19780"/>
    </source>
</evidence>
<feature type="signal peptide" evidence="1">
    <location>
        <begin position="1"/>
        <end position="17"/>
    </location>
</feature>
<evidence type="ECO:0000256" key="1">
    <source>
        <dbReference type="SAM" id="SignalP"/>
    </source>
</evidence>
<feature type="domain" description="DUF6265" evidence="2">
    <location>
        <begin position="38"/>
        <end position="143"/>
    </location>
</feature>
<dbReference type="Pfam" id="PF19780">
    <property type="entry name" value="DUF6265"/>
    <property type="match status" value="1"/>
</dbReference>
<dbReference type="InterPro" id="IPR046232">
    <property type="entry name" value="DUF6265"/>
</dbReference>
<organism evidence="3 4">
    <name type="scientific">Croceitalea rosinachiae</name>
    <dbReference type="NCBI Taxonomy" id="3075596"/>
    <lineage>
        <taxon>Bacteria</taxon>
        <taxon>Pseudomonadati</taxon>
        <taxon>Bacteroidota</taxon>
        <taxon>Flavobacteriia</taxon>
        <taxon>Flavobacteriales</taxon>
        <taxon>Flavobacteriaceae</taxon>
        <taxon>Croceitalea</taxon>
    </lineage>
</organism>
<dbReference type="EMBL" id="JAVRHR010000001">
    <property type="protein sequence ID" value="MDT0605913.1"/>
    <property type="molecule type" value="Genomic_DNA"/>
</dbReference>
<feature type="chain" id="PRO_5045648250" evidence="1">
    <location>
        <begin position="18"/>
        <end position="165"/>
    </location>
</feature>
<keyword evidence="4" id="KW-1185">Reference proteome</keyword>